<evidence type="ECO:0000313" key="3">
    <source>
        <dbReference type="Proteomes" id="UP001278500"/>
    </source>
</evidence>
<gene>
    <name evidence="2" type="ORF">B0H65DRAFT_123525</name>
</gene>
<dbReference type="GeneID" id="87857861"/>
<evidence type="ECO:0000256" key="1">
    <source>
        <dbReference type="SAM" id="SignalP"/>
    </source>
</evidence>
<feature type="chain" id="PRO_5042219578" description="Secreted protein" evidence="1">
    <location>
        <begin position="27"/>
        <end position="92"/>
    </location>
</feature>
<organism evidence="2 3">
    <name type="scientific">Neurospora tetraspora</name>
    <dbReference type="NCBI Taxonomy" id="94610"/>
    <lineage>
        <taxon>Eukaryota</taxon>
        <taxon>Fungi</taxon>
        <taxon>Dikarya</taxon>
        <taxon>Ascomycota</taxon>
        <taxon>Pezizomycotina</taxon>
        <taxon>Sordariomycetes</taxon>
        <taxon>Sordariomycetidae</taxon>
        <taxon>Sordariales</taxon>
        <taxon>Sordariaceae</taxon>
        <taxon>Neurospora</taxon>
    </lineage>
</organism>
<proteinExistence type="predicted"/>
<protein>
    <recommendedName>
        <fullName evidence="4">Secreted protein</fullName>
    </recommendedName>
</protein>
<dbReference type="EMBL" id="JAUEPP010000002">
    <property type="protein sequence ID" value="KAK3351497.1"/>
    <property type="molecule type" value="Genomic_DNA"/>
</dbReference>
<dbReference type="RefSeq" id="XP_062684792.1">
    <property type="nucleotide sequence ID" value="XM_062820707.1"/>
</dbReference>
<name>A0AAE0JKS9_9PEZI</name>
<keyword evidence="1" id="KW-0732">Signal</keyword>
<dbReference type="AlphaFoldDB" id="A0AAE0JKS9"/>
<sequence length="92" mass="10730">MIRHSRNGSWTRLWLLLFFSHLEVEGGFGALQIAMRPQRLLRERPSASNIPTMWIRQFIKHVLLMIVIEMHSACNFKLHLVGVRNQDGHGAR</sequence>
<reference evidence="2" key="1">
    <citation type="journal article" date="2023" name="Mol. Phylogenet. Evol.">
        <title>Genome-scale phylogeny and comparative genomics of the fungal order Sordariales.</title>
        <authorList>
            <person name="Hensen N."/>
            <person name="Bonometti L."/>
            <person name="Westerberg I."/>
            <person name="Brannstrom I.O."/>
            <person name="Guillou S."/>
            <person name="Cros-Aarteil S."/>
            <person name="Calhoun S."/>
            <person name="Haridas S."/>
            <person name="Kuo A."/>
            <person name="Mondo S."/>
            <person name="Pangilinan J."/>
            <person name="Riley R."/>
            <person name="LaButti K."/>
            <person name="Andreopoulos B."/>
            <person name="Lipzen A."/>
            <person name="Chen C."/>
            <person name="Yan M."/>
            <person name="Daum C."/>
            <person name="Ng V."/>
            <person name="Clum A."/>
            <person name="Steindorff A."/>
            <person name="Ohm R.A."/>
            <person name="Martin F."/>
            <person name="Silar P."/>
            <person name="Natvig D.O."/>
            <person name="Lalanne C."/>
            <person name="Gautier V."/>
            <person name="Ament-Velasquez S.L."/>
            <person name="Kruys A."/>
            <person name="Hutchinson M.I."/>
            <person name="Powell A.J."/>
            <person name="Barry K."/>
            <person name="Miller A.N."/>
            <person name="Grigoriev I.V."/>
            <person name="Debuchy R."/>
            <person name="Gladieux P."/>
            <person name="Hiltunen Thoren M."/>
            <person name="Johannesson H."/>
        </authorList>
    </citation>
    <scope>NUCLEOTIDE SEQUENCE</scope>
    <source>
        <strain evidence="2">CBS 560.94</strain>
    </source>
</reference>
<reference evidence="2" key="2">
    <citation type="submission" date="2023-06" db="EMBL/GenBank/DDBJ databases">
        <authorList>
            <consortium name="Lawrence Berkeley National Laboratory"/>
            <person name="Haridas S."/>
            <person name="Hensen N."/>
            <person name="Bonometti L."/>
            <person name="Westerberg I."/>
            <person name="Brannstrom I.O."/>
            <person name="Guillou S."/>
            <person name="Cros-Aarteil S."/>
            <person name="Calhoun S."/>
            <person name="Kuo A."/>
            <person name="Mondo S."/>
            <person name="Pangilinan J."/>
            <person name="Riley R."/>
            <person name="Labutti K."/>
            <person name="Andreopoulos B."/>
            <person name="Lipzen A."/>
            <person name="Chen C."/>
            <person name="Yanf M."/>
            <person name="Daum C."/>
            <person name="Ng V."/>
            <person name="Clum A."/>
            <person name="Steindorff A."/>
            <person name="Ohm R."/>
            <person name="Martin F."/>
            <person name="Silar P."/>
            <person name="Natvig D."/>
            <person name="Lalanne C."/>
            <person name="Gautier V."/>
            <person name="Ament-Velasquez S.L."/>
            <person name="Kruys A."/>
            <person name="Hutchinson M.I."/>
            <person name="Powell A.J."/>
            <person name="Barry K."/>
            <person name="Miller A.N."/>
            <person name="Grigoriev I.V."/>
            <person name="Debuchy R."/>
            <person name="Gladieux P."/>
            <person name="Thoren M.H."/>
            <person name="Johannesson H."/>
        </authorList>
    </citation>
    <scope>NUCLEOTIDE SEQUENCE</scope>
    <source>
        <strain evidence="2">CBS 560.94</strain>
    </source>
</reference>
<evidence type="ECO:0000313" key="2">
    <source>
        <dbReference type="EMBL" id="KAK3351497.1"/>
    </source>
</evidence>
<feature type="signal peptide" evidence="1">
    <location>
        <begin position="1"/>
        <end position="26"/>
    </location>
</feature>
<evidence type="ECO:0008006" key="4">
    <source>
        <dbReference type="Google" id="ProtNLM"/>
    </source>
</evidence>
<dbReference type="Proteomes" id="UP001278500">
    <property type="component" value="Unassembled WGS sequence"/>
</dbReference>
<keyword evidence="3" id="KW-1185">Reference proteome</keyword>
<comment type="caution">
    <text evidence="2">The sequence shown here is derived from an EMBL/GenBank/DDBJ whole genome shotgun (WGS) entry which is preliminary data.</text>
</comment>
<accession>A0AAE0JKS9</accession>